<dbReference type="EMBL" id="WNYA01031541">
    <property type="protein sequence ID" value="KAG8537310.1"/>
    <property type="molecule type" value="Genomic_DNA"/>
</dbReference>
<keyword evidence="1" id="KW-1133">Transmembrane helix</keyword>
<keyword evidence="1" id="KW-0812">Transmembrane</keyword>
<evidence type="ECO:0000256" key="1">
    <source>
        <dbReference type="SAM" id="Phobius"/>
    </source>
</evidence>
<evidence type="ECO:0000313" key="4">
    <source>
        <dbReference type="Proteomes" id="UP000824782"/>
    </source>
</evidence>
<accession>A0AAV6YNN6</accession>
<sequence length="84" mass="9141">MVAQQVDHITSIQYYEIAEHSALVSSGLLFIVSVSAVDIRALYPAISNTSTLLNGAPGSMLVLLHHTFVMMRPLCPGLQRSRSD</sequence>
<reference evidence="2" key="1">
    <citation type="thesis" date="2020" institute="ProQuest LLC" country="789 East Eisenhower Parkway, Ann Arbor, MI, USA">
        <title>Comparative Genomics and Chromosome Evolution.</title>
        <authorList>
            <person name="Mudd A.B."/>
        </authorList>
    </citation>
    <scope>NUCLEOTIDE SEQUENCE</scope>
    <source>
        <strain evidence="2">237g6f4</strain>
        <tissue evidence="2">Blood</tissue>
    </source>
</reference>
<gene>
    <name evidence="3" type="ORF">GDO81_006845</name>
    <name evidence="2" type="ORF">GDO81_024726</name>
</gene>
<comment type="caution">
    <text evidence="2">The sequence shown here is derived from an EMBL/GenBank/DDBJ whole genome shotgun (WGS) entry which is preliminary data.</text>
</comment>
<organism evidence="2 4">
    <name type="scientific">Engystomops pustulosus</name>
    <name type="common">Tungara frog</name>
    <name type="synonym">Physalaemus pustulosus</name>
    <dbReference type="NCBI Taxonomy" id="76066"/>
    <lineage>
        <taxon>Eukaryota</taxon>
        <taxon>Metazoa</taxon>
        <taxon>Chordata</taxon>
        <taxon>Craniata</taxon>
        <taxon>Vertebrata</taxon>
        <taxon>Euteleostomi</taxon>
        <taxon>Amphibia</taxon>
        <taxon>Batrachia</taxon>
        <taxon>Anura</taxon>
        <taxon>Neobatrachia</taxon>
        <taxon>Hyloidea</taxon>
        <taxon>Leptodactylidae</taxon>
        <taxon>Leiuperinae</taxon>
        <taxon>Engystomops</taxon>
    </lineage>
</organism>
<proteinExistence type="predicted"/>
<dbReference type="EMBL" id="WNYA01000002">
    <property type="protein sequence ID" value="KAG8590688.1"/>
    <property type="molecule type" value="Genomic_DNA"/>
</dbReference>
<keyword evidence="4" id="KW-1185">Reference proteome</keyword>
<feature type="transmembrane region" description="Helical" evidence="1">
    <location>
        <begin position="21"/>
        <end position="43"/>
    </location>
</feature>
<dbReference type="AlphaFoldDB" id="A0AAV6YNN6"/>
<keyword evidence="1" id="KW-0472">Membrane</keyword>
<evidence type="ECO:0000313" key="2">
    <source>
        <dbReference type="EMBL" id="KAG8537310.1"/>
    </source>
</evidence>
<protein>
    <submittedName>
        <fullName evidence="2">Uncharacterized protein</fullName>
    </submittedName>
</protein>
<evidence type="ECO:0000313" key="3">
    <source>
        <dbReference type="EMBL" id="KAG8590688.1"/>
    </source>
</evidence>
<dbReference type="EMBL" id="WNYA01000002">
    <property type="protein sequence ID" value="KAG8590689.1"/>
    <property type="molecule type" value="Genomic_DNA"/>
</dbReference>
<name>A0AAV6YNN6_ENGPU</name>
<dbReference type="Proteomes" id="UP000824782">
    <property type="component" value="Unassembled WGS sequence"/>
</dbReference>